<dbReference type="OrthoDB" id="9811777at2"/>
<dbReference type="Pfam" id="PF04754">
    <property type="entry name" value="Transposase_31"/>
    <property type="match status" value="1"/>
</dbReference>
<dbReference type="AlphaFoldDB" id="A0A1T4WPA2"/>
<accession>A0A1T4WPA2</accession>
<evidence type="ECO:0000313" key="3">
    <source>
        <dbReference type="Proteomes" id="UP000190286"/>
    </source>
</evidence>
<sequence length="314" mass="34831">MGLADTVTKAYMKENTVFADAFNYLIYGGKAVVDPAQLQELDTTEIALPFGAQDESGNQTDDVAQKYRDVLKSAVIKQDGEAAYILLGIENQTNIHYAMPVRNIIYDALQYGKQVTDIAAKHRTDGSKGHSRGEYLSGFYKDDKITPVITLVLHFGANEWDGPLSLHEMMAVKNESLLNFVQDYQIHLIDPAKLSKEDLEKFSTSLREVIGYIKYSKDKKRLTEFLTDNPRMLMEANAARVIKAVTNTPLDIPEDAEVIDVCKAVEDMMNESKTEGAVAVLAGLVKDGLLSIKEAAHRANMTESAFEAEVKKLS</sequence>
<dbReference type="Proteomes" id="UP000190286">
    <property type="component" value="Unassembled WGS sequence"/>
</dbReference>
<evidence type="ECO:0000259" key="1">
    <source>
        <dbReference type="Pfam" id="PF04754"/>
    </source>
</evidence>
<keyword evidence="3" id="KW-1185">Reference proteome</keyword>
<proteinExistence type="predicted"/>
<name>A0A1T4WPA2_9FIRM</name>
<gene>
    <name evidence="2" type="ORF">SAMN02745178_00911</name>
</gene>
<organism evidence="2 3">
    <name type="scientific">Gemmiger formicilis</name>
    <dbReference type="NCBI Taxonomy" id="745368"/>
    <lineage>
        <taxon>Bacteria</taxon>
        <taxon>Bacillati</taxon>
        <taxon>Bacillota</taxon>
        <taxon>Clostridia</taxon>
        <taxon>Eubacteriales</taxon>
        <taxon>Gemmiger</taxon>
    </lineage>
</organism>
<dbReference type="EMBL" id="FUYF01000003">
    <property type="protein sequence ID" value="SKA79184.1"/>
    <property type="molecule type" value="Genomic_DNA"/>
</dbReference>
<dbReference type="STRING" id="745368.SAMN02745178_00911"/>
<dbReference type="RefSeq" id="WP_078783908.1">
    <property type="nucleotide sequence ID" value="NZ_FUYF01000003.1"/>
</dbReference>
<dbReference type="GeneID" id="93337393"/>
<protein>
    <submittedName>
        <fullName evidence="2">Putative transposase, YhgA-like</fullName>
    </submittedName>
</protein>
<reference evidence="2 3" key="1">
    <citation type="submission" date="2017-02" db="EMBL/GenBank/DDBJ databases">
        <authorList>
            <person name="Peterson S.W."/>
        </authorList>
    </citation>
    <scope>NUCLEOTIDE SEQUENCE [LARGE SCALE GENOMIC DNA]</scope>
    <source>
        <strain evidence="2 3">ATCC 27749</strain>
    </source>
</reference>
<feature type="domain" description="Transposase (putative) YhgA-like" evidence="1">
    <location>
        <begin position="62"/>
        <end position="235"/>
    </location>
</feature>
<evidence type="ECO:0000313" key="2">
    <source>
        <dbReference type="EMBL" id="SKA79184.1"/>
    </source>
</evidence>
<dbReference type="InterPro" id="IPR006842">
    <property type="entry name" value="Transposase_31"/>
</dbReference>